<sequence>MLSAAHVLLSSERMTDERDLLISTCLEALDNGPSGTSALARTCNEIWPASEISDDAVRAALEEAEELDLVVRTADLVGEGWTLGTQGKNEIDSTRAWFANAMDRLARQIQDRARDDFGEPSFEVASNWAQVLRRVFSLEIARSAASYAGEVERGAAGTIRPMVLDGKAMLRTLDRLSLQPGTTDFLKACLLAAVDEADPFGNELVGQVATSCVLHAIAARRGRAQAQAALGSLEGKRVLLDTPILVSLLGSNGTEQRLRGMIAQAVSLGMQVVTPEHVLDELDDVIQRVTDEHLNGLTGALQNGVDPRSYAQIVGEQILELFLEGVAAKKYRNWNDLTSRVKGLRAELAELGVAVRPHHNKNRSNVAWLDQTLTEELAASNSGRGAKAIARDAESIEMIWRARRRLANGGKRMGLWPGGWMISYDRYAGPTYARVNKLDREQLVLTPAQWATLMTESAPAVEIPKLVASAAAYLRQESMLRIATKYPPAIALTLARSLSGEYTSATDVRVAQLPTLGELLERTASGQSPTGERLASELAGRRTNRLAAAGKQQIDMAALERSRLDEAITRTTAVVDHEHSAREAAESKVRALEATAKLTDRRIIAAVVLTAIVGVAVVFVVLHFWAFAAGTVISAIVFAILSRHWVKDPDAGIGTLFWTAVPEVLGFIDIAIRLGWWPGT</sequence>
<name>A0A2M9C0R0_9MICO</name>
<keyword evidence="1" id="KW-1133">Transmembrane helix</keyword>
<protein>
    <submittedName>
        <fullName evidence="2">Uncharacterized protein</fullName>
    </submittedName>
</protein>
<proteinExistence type="predicted"/>
<comment type="caution">
    <text evidence="2">The sequence shown here is derived from an EMBL/GenBank/DDBJ whole genome shotgun (WGS) entry which is preliminary data.</text>
</comment>
<evidence type="ECO:0000313" key="3">
    <source>
        <dbReference type="Proteomes" id="UP000230161"/>
    </source>
</evidence>
<accession>A0A2M9C0R0</accession>
<keyword evidence="1" id="KW-0812">Transmembrane</keyword>
<keyword evidence="1" id="KW-0472">Membrane</keyword>
<evidence type="ECO:0000256" key="1">
    <source>
        <dbReference type="SAM" id="Phobius"/>
    </source>
</evidence>
<organism evidence="2 3">
    <name type="scientific">Compostimonas suwonensis</name>
    <dbReference type="NCBI Taxonomy" id="1048394"/>
    <lineage>
        <taxon>Bacteria</taxon>
        <taxon>Bacillati</taxon>
        <taxon>Actinomycetota</taxon>
        <taxon>Actinomycetes</taxon>
        <taxon>Micrococcales</taxon>
        <taxon>Microbacteriaceae</taxon>
        <taxon>Compostimonas</taxon>
    </lineage>
</organism>
<keyword evidence="3" id="KW-1185">Reference proteome</keyword>
<feature type="transmembrane region" description="Helical" evidence="1">
    <location>
        <begin position="608"/>
        <end position="641"/>
    </location>
</feature>
<dbReference type="AlphaFoldDB" id="A0A2M9C0R0"/>
<gene>
    <name evidence="2" type="ORF">CLV54_1551</name>
</gene>
<feature type="transmembrane region" description="Helical" evidence="1">
    <location>
        <begin position="653"/>
        <end position="676"/>
    </location>
</feature>
<evidence type="ECO:0000313" key="2">
    <source>
        <dbReference type="EMBL" id="PJJ63872.1"/>
    </source>
</evidence>
<dbReference type="EMBL" id="PGFB01000002">
    <property type="protein sequence ID" value="PJJ63872.1"/>
    <property type="molecule type" value="Genomic_DNA"/>
</dbReference>
<reference evidence="2 3" key="1">
    <citation type="submission" date="2017-11" db="EMBL/GenBank/DDBJ databases">
        <title>Genomic Encyclopedia of Archaeal and Bacterial Type Strains, Phase II (KMG-II): From Individual Species to Whole Genera.</title>
        <authorList>
            <person name="Goeker M."/>
        </authorList>
    </citation>
    <scope>NUCLEOTIDE SEQUENCE [LARGE SCALE GENOMIC DNA]</scope>
    <source>
        <strain evidence="2 3">DSM 25625</strain>
    </source>
</reference>
<dbReference type="Proteomes" id="UP000230161">
    <property type="component" value="Unassembled WGS sequence"/>
</dbReference>